<name>A0AAV2Z9S8_9STRA</name>
<evidence type="ECO:0000313" key="3">
    <source>
        <dbReference type="Proteomes" id="UP001146120"/>
    </source>
</evidence>
<reference evidence="2" key="2">
    <citation type="journal article" date="2023" name="Microbiol Resour">
        <title>Decontamination and Annotation of the Draft Genome Sequence of the Oomycete Lagenidium giganteum ARSEF 373.</title>
        <authorList>
            <person name="Morgan W.R."/>
            <person name="Tartar A."/>
        </authorList>
    </citation>
    <scope>NUCLEOTIDE SEQUENCE</scope>
    <source>
        <strain evidence="2">ARSEF 373</strain>
    </source>
</reference>
<keyword evidence="3" id="KW-1185">Reference proteome</keyword>
<evidence type="ECO:0000313" key="2">
    <source>
        <dbReference type="EMBL" id="DBA02769.1"/>
    </source>
</evidence>
<dbReference type="EMBL" id="DAKRPA010000027">
    <property type="protein sequence ID" value="DBA02769.1"/>
    <property type="molecule type" value="Genomic_DNA"/>
</dbReference>
<keyword evidence="1" id="KW-0812">Transmembrane</keyword>
<dbReference type="Proteomes" id="UP001146120">
    <property type="component" value="Unassembled WGS sequence"/>
</dbReference>
<comment type="caution">
    <text evidence="2">The sequence shown here is derived from an EMBL/GenBank/DDBJ whole genome shotgun (WGS) entry which is preliminary data.</text>
</comment>
<dbReference type="AlphaFoldDB" id="A0AAV2Z9S8"/>
<organism evidence="2 3">
    <name type="scientific">Lagenidium giganteum</name>
    <dbReference type="NCBI Taxonomy" id="4803"/>
    <lineage>
        <taxon>Eukaryota</taxon>
        <taxon>Sar</taxon>
        <taxon>Stramenopiles</taxon>
        <taxon>Oomycota</taxon>
        <taxon>Peronosporomycetes</taxon>
        <taxon>Pythiales</taxon>
        <taxon>Pythiaceae</taxon>
    </lineage>
</organism>
<feature type="transmembrane region" description="Helical" evidence="1">
    <location>
        <begin position="158"/>
        <end position="178"/>
    </location>
</feature>
<protein>
    <submittedName>
        <fullName evidence="2">Uncharacterized protein</fullName>
    </submittedName>
</protein>
<proteinExistence type="predicted"/>
<sequence>MQVDISTIIRARKCTDANDCETVFVEDYRYETIVVASDLENWFGVVALLRTLGQAYCYARVLLLMWSCYMVRAAEDADDRTSSCWARVRRGLFLFVRVPSQAVVYGSSIPIFCYALAHCIDAPNTYQILEHRFSTQLGLFKLNLPEFVRFAAIQMRSIWLLAAAAHLGVWFSTSYYWAPTNGLPGIPEYLIAKISSATIASQLRTLSFRNVNIESIHELSVSHRTATSIKQFTSGPLSGNKLLEGVLIDLKFVLCEYLSNAI</sequence>
<keyword evidence="1" id="KW-0472">Membrane</keyword>
<keyword evidence="1" id="KW-1133">Transmembrane helix</keyword>
<gene>
    <name evidence="2" type="ORF">N0F65_010697</name>
</gene>
<accession>A0AAV2Z9S8</accession>
<reference evidence="2" key="1">
    <citation type="submission" date="2022-11" db="EMBL/GenBank/DDBJ databases">
        <authorList>
            <person name="Morgan W.R."/>
            <person name="Tartar A."/>
        </authorList>
    </citation>
    <scope>NUCLEOTIDE SEQUENCE</scope>
    <source>
        <strain evidence="2">ARSEF 373</strain>
    </source>
</reference>
<evidence type="ECO:0000256" key="1">
    <source>
        <dbReference type="SAM" id="Phobius"/>
    </source>
</evidence>